<dbReference type="InterPro" id="IPR027610">
    <property type="entry name" value="SpoChClust_LIC12192"/>
</dbReference>
<reference evidence="1 2" key="1">
    <citation type="submission" date="2019-07" db="EMBL/GenBank/DDBJ databases">
        <title>Whole genome shotgun sequence of Reyranella soli NBRC 108950.</title>
        <authorList>
            <person name="Hosoyama A."/>
            <person name="Uohara A."/>
            <person name="Ohji S."/>
            <person name="Ichikawa N."/>
        </authorList>
    </citation>
    <scope>NUCLEOTIDE SEQUENCE [LARGE SCALE GENOMIC DNA]</scope>
    <source>
        <strain evidence="1 2">NBRC 108950</strain>
    </source>
</reference>
<dbReference type="EMBL" id="BKAJ01000020">
    <property type="protein sequence ID" value="GEP54013.1"/>
    <property type="molecule type" value="Genomic_DNA"/>
</dbReference>
<gene>
    <name evidence="1" type="ORF">RSO01_11790</name>
</gene>
<name>A0A512N4Y9_9HYPH</name>
<proteinExistence type="predicted"/>
<dbReference type="AlphaFoldDB" id="A0A512N4Y9"/>
<dbReference type="NCBIfam" id="TIGR04323">
    <property type="entry name" value="SpoChoClust_1"/>
    <property type="match status" value="1"/>
</dbReference>
<dbReference type="OrthoDB" id="330165at2"/>
<organism evidence="1 2">
    <name type="scientific">Reyranella soli</name>
    <dbReference type="NCBI Taxonomy" id="1230389"/>
    <lineage>
        <taxon>Bacteria</taxon>
        <taxon>Pseudomonadati</taxon>
        <taxon>Pseudomonadota</taxon>
        <taxon>Alphaproteobacteria</taxon>
        <taxon>Hyphomicrobiales</taxon>
        <taxon>Reyranellaceae</taxon>
        <taxon>Reyranella</taxon>
    </lineage>
</organism>
<evidence type="ECO:0000313" key="2">
    <source>
        <dbReference type="Proteomes" id="UP000321058"/>
    </source>
</evidence>
<sequence>MQSNRKGYRGYVFSRSVDNHRVPQHIQNLVIRDYAARRKLHYLLSATEYAMPNCYLILEQVLDELATLEGVILYSMFMLPAAASERDRIYRCLLDAGGSLHSAVEGFVLADETDIERWENVLRTAHICRNLNYQEIERWLT</sequence>
<protein>
    <recommendedName>
        <fullName evidence="3">Sporadic carbohydrate cluster protein, TIGR04323 family</fullName>
    </recommendedName>
</protein>
<keyword evidence="2" id="KW-1185">Reference proteome</keyword>
<comment type="caution">
    <text evidence="1">The sequence shown here is derived from an EMBL/GenBank/DDBJ whole genome shotgun (WGS) entry which is preliminary data.</text>
</comment>
<accession>A0A512N4Y9</accession>
<evidence type="ECO:0000313" key="1">
    <source>
        <dbReference type="EMBL" id="GEP54013.1"/>
    </source>
</evidence>
<dbReference type="Proteomes" id="UP000321058">
    <property type="component" value="Unassembled WGS sequence"/>
</dbReference>
<evidence type="ECO:0008006" key="3">
    <source>
        <dbReference type="Google" id="ProtNLM"/>
    </source>
</evidence>
<dbReference type="RefSeq" id="WP_147147156.1">
    <property type="nucleotide sequence ID" value="NZ_BKAJ01000020.1"/>
</dbReference>